<accession>A0ABQ8GJH6</accession>
<sequence length="370" mass="41314">MLVKRGDRRLVTRRLRESPAQAVGPPRNHPASEGQGSISVYGGHDTSVVRLLARNARLRSPSVTRCPRIHPPPITSLSHPHPVGMSSSPAPGSRPHTPSSRAALRHPSHRARLLDLPAELRQLILIEALRDPQGVHVTDEHIRGCQLKTLLALLLVSRAIHAEALAVFASANQFTLDNAGGLLFLLKYVGFQGRPQLRTADIVFSRPTGRGFVDGEELKEALLLLPECVRFKVTVELSLRAVQAPWNHAHERENEHCHHYPHSAKNKAGKNFWIHPASVCDTPYAEELRELVRKAAAVRWSGSPLYSWSSSSDDSMDFIRKSEEWLRPRDAPGFKYICSWELPAPAPPVTAIEKNEPVVRRFTEASRHMR</sequence>
<feature type="region of interest" description="Disordered" evidence="1">
    <location>
        <begin position="1"/>
        <end position="41"/>
    </location>
</feature>
<evidence type="ECO:0000313" key="3">
    <source>
        <dbReference type="Proteomes" id="UP000774617"/>
    </source>
</evidence>
<dbReference type="InterPro" id="IPR038883">
    <property type="entry name" value="AN11006-like"/>
</dbReference>
<keyword evidence="3" id="KW-1185">Reference proteome</keyword>
<protein>
    <submittedName>
        <fullName evidence="2">Uncharacterized protein</fullName>
    </submittedName>
</protein>
<name>A0ABQ8GJH6_9PEZI</name>
<proteinExistence type="predicted"/>
<dbReference type="PANTHER" id="PTHR42085">
    <property type="entry name" value="F-BOX DOMAIN-CONTAINING PROTEIN"/>
    <property type="match status" value="1"/>
</dbReference>
<feature type="compositionally biased region" description="Polar residues" evidence="1">
    <location>
        <begin position="85"/>
        <end position="100"/>
    </location>
</feature>
<feature type="compositionally biased region" description="Basic and acidic residues" evidence="1">
    <location>
        <begin position="1"/>
        <end position="17"/>
    </location>
</feature>
<dbReference type="Proteomes" id="UP000774617">
    <property type="component" value="Unassembled WGS sequence"/>
</dbReference>
<reference evidence="2 3" key="1">
    <citation type="journal article" date="2021" name="Nat. Commun.">
        <title>Genetic determinants of endophytism in the Arabidopsis root mycobiome.</title>
        <authorList>
            <person name="Mesny F."/>
            <person name="Miyauchi S."/>
            <person name="Thiergart T."/>
            <person name="Pickel B."/>
            <person name="Atanasova L."/>
            <person name="Karlsson M."/>
            <person name="Huettel B."/>
            <person name="Barry K.W."/>
            <person name="Haridas S."/>
            <person name="Chen C."/>
            <person name="Bauer D."/>
            <person name="Andreopoulos W."/>
            <person name="Pangilinan J."/>
            <person name="LaButti K."/>
            <person name="Riley R."/>
            <person name="Lipzen A."/>
            <person name="Clum A."/>
            <person name="Drula E."/>
            <person name="Henrissat B."/>
            <person name="Kohler A."/>
            <person name="Grigoriev I.V."/>
            <person name="Martin F.M."/>
            <person name="Hacquard S."/>
        </authorList>
    </citation>
    <scope>NUCLEOTIDE SEQUENCE [LARGE SCALE GENOMIC DNA]</scope>
    <source>
        <strain evidence="2 3">MPI-SDFR-AT-0080</strain>
    </source>
</reference>
<gene>
    <name evidence="2" type="ORF">B0J12DRAFT_413552</name>
</gene>
<evidence type="ECO:0000256" key="1">
    <source>
        <dbReference type="SAM" id="MobiDB-lite"/>
    </source>
</evidence>
<dbReference type="EMBL" id="JAGTJR010000007">
    <property type="protein sequence ID" value="KAH7057416.1"/>
    <property type="molecule type" value="Genomic_DNA"/>
</dbReference>
<comment type="caution">
    <text evidence="2">The sequence shown here is derived from an EMBL/GenBank/DDBJ whole genome shotgun (WGS) entry which is preliminary data.</text>
</comment>
<feature type="region of interest" description="Disordered" evidence="1">
    <location>
        <begin position="62"/>
        <end position="107"/>
    </location>
</feature>
<dbReference type="PANTHER" id="PTHR42085:SF1">
    <property type="entry name" value="F-BOX DOMAIN-CONTAINING PROTEIN"/>
    <property type="match status" value="1"/>
</dbReference>
<organism evidence="2 3">
    <name type="scientific">Macrophomina phaseolina</name>
    <dbReference type="NCBI Taxonomy" id="35725"/>
    <lineage>
        <taxon>Eukaryota</taxon>
        <taxon>Fungi</taxon>
        <taxon>Dikarya</taxon>
        <taxon>Ascomycota</taxon>
        <taxon>Pezizomycotina</taxon>
        <taxon>Dothideomycetes</taxon>
        <taxon>Dothideomycetes incertae sedis</taxon>
        <taxon>Botryosphaeriales</taxon>
        <taxon>Botryosphaeriaceae</taxon>
        <taxon>Macrophomina</taxon>
    </lineage>
</organism>
<evidence type="ECO:0000313" key="2">
    <source>
        <dbReference type="EMBL" id="KAH7057416.1"/>
    </source>
</evidence>